<dbReference type="EMBL" id="QGMZ01000028">
    <property type="protein sequence ID" value="PWR71870.1"/>
    <property type="molecule type" value="Genomic_DNA"/>
</dbReference>
<keyword evidence="2" id="KW-1185">Reference proteome</keyword>
<dbReference type="GO" id="GO:0004534">
    <property type="term" value="F:5'-3' RNA exonuclease activity"/>
    <property type="evidence" value="ECO:0007669"/>
    <property type="project" value="TreeGrafter"/>
</dbReference>
<dbReference type="Proteomes" id="UP000245934">
    <property type="component" value="Unassembled WGS sequence"/>
</dbReference>
<accession>A0A2V2MZV4</accession>
<organism evidence="1 2">
    <name type="scientific">Methanospirillum stamsii</name>
    <dbReference type="NCBI Taxonomy" id="1277351"/>
    <lineage>
        <taxon>Archaea</taxon>
        <taxon>Methanobacteriati</taxon>
        <taxon>Methanobacteriota</taxon>
        <taxon>Stenosarchaea group</taxon>
        <taxon>Methanomicrobia</taxon>
        <taxon>Methanomicrobiales</taxon>
        <taxon>Methanospirillaceae</taxon>
        <taxon>Methanospirillum</taxon>
    </lineage>
</organism>
<gene>
    <name evidence="1" type="ORF">DLD82_12685</name>
</gene>
<dbReference type="AlphaFoldDB" id="A0A2V2MZV4"/>
<dbReference type="GeneID" id="97610083"/>
<proteinExistence type="predicted"/>
<protein>
    <recommendedName>
        <fullName evidence="3">Histidinol-phosphatase</fullName>
    </recommendedName>
</protein>
<dbReference type="Gene3D" id="3.20.20.140">
    <property type="entry name" value="Metal-dependent hydrolases"/>
    <property type="match status" value="1"/>
</dbReference>
<comment type="caution">
    <text evidence="1">The sequence shown here is derived from an EMBL/GenBank/DDBJ whole genome shotgun (WGS) entry which is preliminary data.</text>
</comment>
<evidence type="ECO:0000313" key="1">
    <source>
        <dbReference type="EMBL" id="PWR71870.1"/>
    </source>
</evidence>
<evidence type="ECO:0008006" key="3">
    <source>
        <dbReference type="Google" id="ProtNLM"/>
    </source>
</evidence>
<dbReference type="GO" id="GO:0035312">
    <property type="term" value="F:5'-3' DNA exonuclease activity"/>
    <property type="evidence" value="ECO:0007669"/>
    <property type="project" value="TreeGrafter"/>
</dbReference>
<dbReference type="PANTHER" id="PTHR42924:SF3">
    <property type="entry name" value="POLYMERASE_HISTIDINOL PHOSPHATASE N-TERMINAL DOMAIN-CONTAINING PROTEIN"/>
    <property type="match status" value="1"/>
</dbReference>
<dbReference type="InterPro" id="IPR016195">
    <property type="entry name" value="Pol/histidinol_Pase-like"/>
</dbReference>
<dbReference type="SUPFAM" id="SSF89550">
    <property type="entry name" value="PHP domain-like"/>
    <property type="match status" value="1"/>
</dbReference>
<dbReference type="InterPro" id="IPR052018">
    <property type="entry name" value="PHP_domain"/>
</dbReference>
<dbReference type="Pfam" id="PF13263">
    <property type="entry name" value="PHP_C"/>
    <property type="match status" value="1"/>
</dbReference>
<dbReference type="PANTHER" id="PTHR42924">
    <property type="entry name" value="EXONUCLEASE"/>
    <property type="match status" value="1"/>
</dbReference>
<evidence type="ECO:0000313" key="2">
    <source>
        <dbReference type="Proteomes" id="UP000245934"/>
    </source>
</evidence>
<name>A0A2V2MZV4_9EURY</name>
<dbReference type="CDD" id="cd07432">
    <property type="entry name" value="PHP_HisPPase"/>
    <property type="match status" value="1"/>
</dbReference>
<dbReference type="RefSeq" id="WP_109941502.1">
    <property type="nucleotide sequence ID" value="NZ_CP176366.1"/>
</dbReference>
<sequence length="221" mass="25332">MDSDDILLDMHIHSRYSRDSLLSIREIHTLAKKARVTPIICDHNSILGSLNYHQMGYYHDDRIPSIISAEIKTTHGEIIGLFLNEEIPPYHSPEETLDNILDQGGIPIIPHPGDRYRKSAMKYETISSLLPKIHAIEVYNSRTLSDGDITTARKFSAKNNLLITGGSDAHCRWELFRTTVRIAPFDSPKEFLINLHCANIQYNRSLPFYHLISIITRKLRK</sequence>
<reference evidence="1 2" key="1">
    <citation type="submission" date="2018-05" db="EMBL/GenBank/DDBJ databases">
        <title>Draft genome of Methanospirillum stamsii Pt1.</title>
        <authorList>
            <person name="Dueholm M.S."/>
            <person name="Nielsen P.H."/>
            <person name="Bakmann L.F."/>
            <person name="Otzen D.E."/>
        </authorList>
    </citation>
    <scope>NUCLEOTIDE SEQUENCE [LARGE SCALE GENOMIC DNA]</scope>
    <source>
        <strain evidence="1 2">Pt1</strain>
    </source>
</reference>
<dbReference type="OrthoDB" id="63337at2157"/>